<feature type="domain" description="FAS1" evidence="1">
    <location>
        <begin position="169"/>
        <end position="311"/>
    </location>
</feature>
<dbReference type="Pfam" id="PF02469">
    <property type="entry name" value="Fasciclin"/>
    <property type="match status" value="2"/>
</dbReference>
<name>A0ABV8AKE7_9FLAO</name>
<organism evidence="2 3">
    <name type="scientific">Winogradskyella maritima</name>
    <dbReference type="NCBI Taxonomy" id="1517766"/>
    <lineage>
        <taxon>Bacteria</taxon>
        <taxon>Pseudomonadati</taxon>
        <taxon>Bacteroidota</taxon>
        <taxon>Flavobacteriia</taxon>
        <taxon>Flavobacteriales</taxon>
        <taxon>Flavobacteriaceae</taxon>
        <taxon>Winogradskyella</taxon>
    </lineage>
</organism>
<dbReference type="SUPFAM" id="SSF82153">
    <property type="entry name" value="FAS1 domain"/>
    <property type="match status" value="2"/>
</dbReference>
<proteinExistence type="predicted"/>
<gene>
    <name evidence="2" type="ORF">ACFOSX_08410</name>
</gene>
<evidence type="ECO:0000313" key="2">
    <source>
        <dbReference type="EMBL" id="MFC3877251.1"/>
    </source>
</evidence>
<feature type="domain" description="FAS1" evidence="1">
    <location>
        <begin position="18"/>
        <end position="167"/>
    </location>
</feature>
<dbReference type="Proteomes" id="UP001595812">
    <property type="component" value="Unassembled WGS sequence"/>
</dbReference>
<dbReference type="InterPro" id="IPR036378">
    <property type="entry name" value="FAS1_dom_sf"/>
</dbReference>
<dbReference type="InterPro" id="IPR000782">
    <property type="entry name" value="FAS1_domain"/>
</dbReference>
<dbReference type="EMBL" id="JBHSAT010000004">
    <property type="protein sequence ID" value="MFC3877251.1"/>
    <property type="molecule type" value="Genomic_DNA"/>
</dbReference>
<dbReference type="RefSeq" id="WP_386099183.1">
    <property type="nucleotide sequence ID" value="NZ_JBHSAT010000004.1"/>
</dbReference>
<comment type="caution">
    <text evidence="2">The sequence shown here is derived from an EMBL/GenBank/DDBJ whole genome shotgun (WGS) entry which is preliminary data.</text>
</comment>
<dbReference type="PANTHER" id="PTHR10900:SF77">
    <property type="entry name" value="FI19380P1"/>
    <property type="match status" value="1"/>
</dbReference>
<reference evidence="3" key="1">
    <citation type="journal article" date="2019" name="Int. J. Syst. Evol. Microbiol.">
        <title>The Global Catalogue of Microorganisms (GCM) 10K type strain sequencing project: providing services to taxonomists for standard genome sequencing and annotation.</title>
        <authorList>
            <consortium name="The Broad Institute Genomics Platform"/>
            <consortium name="The Broad Institute Genome Sequencing Center for Infectious Disease"/>
            <person name="Wu L."/>
            <person name="Ma J."/>
        </authorList>
    </citation>
    <scope>NUCLEOTIDE SEQUENCE [LARGE SCALE GENOMIC DNA]</scope>
    <source>
        <strain evidence="3">CECT 8979</strain>
    </source>
</reference>
<evidence type="ECO:0000259" key="1">
    <source>
        <dbReference type="PROSITE" id="PS50213"/>
    </source>
</evidence>
<dbReference type="PROSITE" id="PS50213">
    <property type="entry name" value="FAS1"/>
    <property type="match status" value="2"/>
</dbReference>
<keyword evidence="3" id="KW-1185">Reference proteome</keyword>
<dbReference type="Gene3D" id="2.30.180.10">
    <property type="entry name" value="FAS1 domain"/>
    <property type="match status" value="2"/>
</dbReference>
<dbReference type="InterPro" id="IPR050904">
    <property type="entry name" value="Adhesion/Biosynth-related"/>
</dbReference>
<sequence>MVTFQSCDSDDDNTPMPSETTVVDVAVDANFTVLADALTRANLVTTLEEEGPFTVFAPTNQAFQDLLDSNNNWNSLDDIPLNTLTEVLLNHVIIGENIPASTLIGAGSGYETTGASGPESTNLSLYFNVVNGVVQLNGGSSTDAGANVITPDQMADNGVVHVINKVLLPPTTADHAIANPALSVLVDALVYADTQDGTDLVATLSQNSTFTTFAPTNDAFLALLSELGVSALTDIDAETVEAVLLTHVITNANVTSGELTTGMVATLGGNIMVDAGSLTITDPRDREINIVPSLVDIQGSNGVVHVVDRVILPAE</sequence>
<dbReference type="SMART" id="SM00554">
    <property type="entry name" value="FAS1"/>
    <property type="match status" value="2"/>
</dbReference>
<dbReference type="PANTHER" id="PTHR10900">
    <property type="entry name" value="PERIOSTIN-RELATED"/>
    <property type="match status" value="1"/>
</dbReference>
<protein>
    <submittedName>
        <fullName evidence="2">Fasciclin domain-containing protein</fullName>
    </submittedName>
</protein>
<evidence type="ECO:0000313" key="3">
    <source>
        <dbReference type="Proteomes" id="UP001595812"/>
    </source>
</evidence>
<accession>A0ABV8AKE7</accession>